<dbReference type="OrthoDB" id="443461at2759"/>
<reference evidence="1" key="1">
    <citation type="submission" date="2022-10" db="EMBL/GenBank/DDBJ databases">
        <authorList>
            <person name="Chen Y."/>
            <person name="Dougan E. K."/>
            <person name="Chan C."/>
            <person name="Rhodes N."/>
            <person name="Thang M."/>
        </authorList>
    </citation>
    <scope>NUCLEOTIDE SEQUENCE</scope>
</reference>
<gene>
    <name evidence="1" type="ORF">C1SCF055_LOCUS12110</name>
</gene>
<evidence type="ECO:0000313" key="1">
    <source>
        <dbReference type="EMBL" id="CAI3984585.1"/>
    </source>
</evidence>
<evidence type="ECO:0000313" key="2">
    <source>
        <dbReference type="EMBL" id="CAL4771897.1"/>
    </source>
</evidence>
<protein>
    <submittedName>
        <fullName evidence="1">Uncharacterized protein</fullName>
    </submittedName>
</protein>
<accession>A0A9P1C3U6</accession>
<reference evidence="2 3" key="2">
    <citation type="submission" date="2024-05" db="EMBL/GenBank/DDBJ databases">
        <authorList>
            <person name="Chen Y."/>
            <person name="Shah S."/>
            <person name="Dougan E. K."/>
            <person name="Thang M."/>
            <person name="Chan C."/>
        </authorList>
    </citation>
    <scope>NUCLEOTIDE SEQUENCE [LARGE SCALE GENOMIC DNA]</scope>
</reference>
<name>A0A9P1C3U6_9DINO</name>
<evidence type="ECO:0000313" key="3">
    <source>
        <dbReference type="Proteomes" id="UP001152797"/>
    </source>
</evidence>
<keyword evidence="3" id="KW-1185">Reference proteome</keyword>
<dbReference type="EMBL" id="CAMXCT010000900">
    <property type="protein sequence ID" value="CAI3984585.1"/>
    <property type="molecule type" value="Genomic_DNA"/>
</dbReference>
<comment type="caution">
    <text evidence="1">The sequence shown here is derived from an EMBL/GenBank/DDBJ whole genome shotgun (WGS) entry which is preliminary data.</text>
</comment>
<dbReference type="EMBL" id="CAMXCT030000900">
    <property type="protein sequence ID" value="CAL4771897.1"/>
    <property type="molecule type" value="Genomic_DNA"/>
</dbReference>
<sequence length="119" mass="13674">MGAFVVFWCERTRDAVLGQYGWSRSWCCRACCQPRRLRLKLPFEESSDNSEGPPDEEEIAFPLVVEPTQDPSLQLWQNMDVKPLLRTARSCVMGACRLMVMIIIFFAQTLERCAACDFC</sequence>
<dbReference type="Proteomes" id="UP001152797">
    <property type="component" value="Unassembled WGS sequence"/>
</dbReference>
<dbReference type="EMBL" id="CAMXCT020000900">
    <property type="protein sequence ID" value="CAL1137960.1"/>
    <property type="molecule type" value="Genomic_DNA"/>
</dbReference>
<proteinExistence type="predicted"/>
<organism evidence="1">
    <name type="scientific">Cladocopium goreaui</name>
    <dbReference type="NCBI Taxonomy" id="2562237"/>
    <lineage>
        <taxon>Eukaryota</taxon>
        <taxon>Sar</taxon>
        <taxon>Alveolata</taxon>
        <taxon>Dinophyceae</taxon>
        <taxon>Suessiales</taxon>
        <taxon>Symbiodiniaceae</taxon>
        <taxon>Cladocopium</taxon>
    </lineage>
</organism>
<dbReference type="AlphaFoldDB" id="A0A9P1C3U6"/>